<dbReference type="GO" id="GO:0005634">
    <property type="term" value="C:nucleus"/>
    <property type="evidence" value="ECO:0007669"/>
    <property type="project" value="TreeGrafter"/>
</dbReference>
<feature type="compositionally biased region" description="Acidic residues" evidence="8">
    <location>
        <begin position="125"/>
        <end position="141"/>
    </location>
</feature>
<dbReference type="AlphaFoldDB" id="A0A6U3YXL2"/>
<protein>
    <recommendedName>
        <fullName evidence="9">Protein kinase domain-containing protein</fullName>
    </recommendedName>
</protein>
<feature type="compositionally biased region" description="Polar residues" evidence="8">
    <location>
        <begin position="393"/>
        <end position="406"/>
    </location>
</feature>
<feature type="region of interest" description="Disordered" evidence="8">
    <location>
        <begin position="516"/>
        <end position="603"/>
    </location>
</feature>
<evidence type="ECO:0000313" key="10">
    <source>
        <dbReference type="EMBL" id="CAD9335780.1"/>
    </source>
</evidence>
<feature type="compositionally biased region" description="Basic residues" evidence="8">
    <location>
        <begin position="279"/>
        <end position="288"/>
    </location>
</feature>
<organism evidence="10">
    <name type="scientific">Ditylum brightwellii</name>
    <dbReference type="NCBI Taxonomy" id="49249"/>
    <lineage>
        <taxon>Eukaryota</taxon>
        <taxon>Sar</taxon>
        <taxon>Stramenopiles</taxon>
        <taxon>Ochrophyta</taxon>
        <taxon>Bacillariophyta</taxon>
        <taxon>Mediophyceae</taxon>
        <taxon>Lithodesmiophycidae</taxon>
        <taxon>Lithodesmiales</taxon>
        <taxon>Lithodesmiaceae</taxon>
        <taxon>Ditylum</taxon>
    </lineage>
</organism>
<comment type="similarity">
    <text evidence="6">Belongs to the protein kinase superfamily. Ser/Thr protein kinase family. GCN2 subfamily.</text>
</comment>
<feature type="region of interest" description="Disordered" evidence="8">
    <location>
        <begin position="105"/>
        <end position="178"/>
    </location>
</feature>
<dbReference type="InterPro" id="IPR011009">
    <property type="entry name" value="Kinase-like_dom_sf"/>
</dbReference>
<keyword evidence="4 7" id="KW-0067">ATP-binding</keyword>
<proteinExistence type="inferred from homology"/>
<dbReference type="SMART" id="SM00220">
    <property type="entry name" value="S_TKc"/>
    <property type="match status" value="1"/>
</dbReference>
<evidence type="ECO:0000256" key="6">
    <source>
        <dbReference type="ARBA" id="ARBA00037982"/>
    </source>
</evidence>
<feature type="region of interest" description="Disordered" evidence="8">
    <location>
        <begin position="369"/>
        <end position="406"/>
    </location>
</feature>
<evidence type="ECO:0000256" key="1">
    <source>
        <dbReference type="ARBA" id="ARBA00022679"/>
    </source>
</evidence>
<keyword evidence="2 7" id="KW-0547">Nucleotide-binding</keyword>
<sequence length="916" mass="101532">MGLAEPNSSDNEGYDKIPFAGTRLFGGGDIDNSSVGSFRRLSEKEDDDMMMLSPPPSAQKRLPIQRLFGGGDSSCRQPLPQSPPLCTITTTNINPYTSVSTNAQLNLHQGGGSTAPLSSAASSNETDDGEDTDVMSEDETEVVLSSPLPIHTKSSAKKKKLGNDKPPLPPISPPQTIIKKSPVPLTKVSSYKVDGQTEHLNNDANYEYKQGNGPEQFYGGRNLLSSPGIILPPLSSQRRKKPSGYHPFGREDVFGELYSDDDDDDFLKSSFPSPDARSSRRRKSRGHQRSLTADSILQIFGKENVPPSPTLSAGGASRSKIESSSSFDLHDRFVRDTTRGSHSRKYFSMQRNDVNNRGLFFDEPSSPLTFSYDKGNDGNKENKNKSGGETRDYNGNNGDNIFQDKNTDAENNIQGTKSGGYAPKSGRYSFTASPIDETDEQVYNATMNDPTRGVGNGGDGGMGLKARRLNLGPEVGTLTVDCNAEYHNKSAANNPSDDISPTDVFSFPEAPAKRIFTRNSSIEGRLSTTPRSDVPPTPIVERRSNNRRRRQRHHFGSDYESDEDSCDSFGEENGIDDRCGTIRKHPRHRRQHSGDGNQRPRQRCLSESRFLSDFQIVTQIGAGSFGSVYKCLSRVDGCLYAVKVAKRKAKGMTDRQRMLKEVYALAALSDQADTAAFHIVRYHQAWIEDSRLHIQTELCTSTLMEVMANGMMGEKRRYKLLREILLALELIHKSDMVHLDIKPENIFMKNDQFKLGDFGLVSKITNSDVEEGDSRYMSMELLSGDHKDLTKCDIFSLGATMYEVCLGRFLPANGQEWQDIRAGTLSPMRETPTELQKIVEDMMQPNAELRPSATTLLKKRQLLSDEQQQLLVEKNKVTEATLALAAEKERLRKLTPPRGKGKLIRANTWNGGSLGF</sequence>
<dbReference type="InterPro" id="IPR017441">
    <property type="entry name" value="Protein_kinase_ATP_BS"/>
</dbReference>
<evidence type="ECO:0000256" key="2">
    <source>
        <dbReference type="ARBA" id="ARBA00022741"/>
    </source>
</evidence>
<dbReference type="PROSITE" id="PS00108">
    <property type="entry name" value="PROTEIN_KINASE_ST"/>
    <property type="match status" value="1"/>
</dbReference>
<dbReference type="Gene3D" id="1.10.510.10">
    <property type="entry name" value="Transferase(Phosphotransferase) domain 1"/>
    <property type="match status" value="1"/>
</dbReference>
<evidence type="ECO:0000259" key="9">
    <source>
        <dbReference type="PROSITE" id="PS50011"/>
    </source>
</evidence>
<gene>
    <name evidence="10" type="ORF">DBRI1063_LOCUS13951</name>
</gene>
<dbReference type="GO" id="GO:0005737">
    <property type="term" value="C:cytoplasm"/>
    <property type="evidence" value="ECO:0007669"/>
    <property type="project" value="TreeGrafter"/>
</dbReference>
<feature type="compositionally biased region" description="Polar residues" evidence="8">
    <location>
        <begin position="115"/>
        <end position="124"/>
    </location>
</feature>
<dbReference type="InterPro" id="IPR050339">
    <property type="entry name" value="CC_SR_Kinase"/>
</dbReference>
<name>A0A6U3YXL2_9STRA</name>
<dbReference type="EMBL" id="HBGN01021853">
    <property type="protein sequence ID" value="CAD9335780.1"/>
    <property type="molecule type" value="Transcribed_RNA"/>
</dbReference>
<feature type="compositionally biased region" description="Basic residues" evidence="8">
    <location>
        <begin position="545"/>
        <end position="554"/>
    </location>
</feature>
<feature type="compositionally biased region" description="Acidic residues" evidence="8">
    <location>
        <begin position="559"/>
        <end position="574"/>
    </location>
</feature>
<dbReference type="PROSITE" id="PS00107">
    <property type="entry name" value="PROTEIN_KINASE_ATP"/>
    <property type="match status" value="1"/>
</dbReference>
<feature type="domain" description="Protein kinase" evidence="9">
    <location>
        <begin position="614"/>
        <end position="863"/>
    </location>
</feature>
<dbReference type="GO" id="GO:0005524">
    <property type="term" value="F:ATP binding"/>
    <property type="evidence" value="ECO:0007669"/>
    <property type="project" value="UniProtKB-UniRule"/>
</dbReference>
<feature type="region of interest" description="Disordered" evidence="8">
    <location>
        <begin position="1"/>
        <end position="58"/>
    </location>
</feature>
<keyword evidence="1" id="KW-0808">Transferase</keyword>
<dbReference type="Pfam" id="PF00069">
    <property type="entry name" value="Pkinase"/>
    <property type="match status" value="1"/>
</dbReference>
<feature type="region of interest" description="Disordered" evidence="8">
    <location>
        <begin position="265"/>
        <end position="325"/>
    </location>
</feature>
<reference evidence="10" key="1">
    <citation type="submission" date="2021-01" db="EMBL/GenBank/DDBJ databases">
        <authorList>
            <person name="Corre E."/>
            <person name="Pelletier E."/>
            <person name="Niang G."/>
            <person name="Scheremetjew M."/>
            <person name="Finn R."/>
            <person name="Kale V."/>
            <person name="Holt S."/>
            <person name="Cochrane G."/>
            <person name="Meng A."/>
            <person name="Brown T."/>
            <person name="Cohen L."/>
        </authorList>
    </citation>
    <scope>NUCLEOTIDE SEQUENCE</scope>
    <source>
        <strain evidence="10">Pop2</strain>
    </source>
</reference>
<dbReference type="InterPro" id="IPR000719">
    <property type="entry name" value="Prot_kinase_dom"/>
</dbReference>
<feature type="compositionally biased region" description="Basic residues" evidence="8">
    <location>
        <begin position="581"/>
        <end position="591"/>
    </location>
</feature>
<dbReference type="PANTHER" id="PTHR11042">
    <property type="entry name" value="EUKARYOTIC TRANSLATION INITIATION FACTOR 2-ALPHA KINASE EIF2-ALPHA KINASE -RELATED"/>
    <property type="match status" value="1"/>
</dbReference>
<dbReference type="GO" id="GO:0004713">
    <property type="term" value="F:protein tyrosine kinase activity"/>
    <property type="evidence" value="ECO:0007669"/>
    <property type="project" value="TreeGrafter"/>
</dbReference>
<evidence type="ECO:0000256" key="7">
    <source>
        <dbReference type="PROSITE-ProRule" id="PRU10141"/>
    </source>
</evidence>
<keyword evidence="3" id="KW-0418">Kinase</keyword>
<evidence type="ECO:0000256" key="3">
    <source>
        <dbReference type="ARBA" id="ARBA00022777"/>
    </source>
</evidence>
<dbReference type="PROSITE" id="PS50011">
    <property type="entry name" value="PROTEIN_KINASE_DOM"/>
    <property type="match status" value="1"/>
</dbReference>
<dbReference type="GO" id="GO:0017148">
    <property type="term" value="P:negative regulation of translation"/>
    <property type="evidence" value="ECO:0007669"/>
    <property type="project" value="UniProtKB-KW"/>
</dbReference>
<evidence type="ECO:0000256" key="8">
    <source>
        <dbReference type="SAM" id="MobiDB-lite"/>
    </source>
</evidence>
<feature type="binding site" evidence="7">
    <location>
        <position position="643"/>
    </location>
    <ligand>
        <name>ATP</name>
        <dbReference type="ChEBI" id="CHEBI:30616"/>
    </ligand>
</feature>
<feature type="compositionally biased region" description="Polar residues" evidence="8">
    <location>
        <begin position="1"/>
        <end position="11"/>
    </location>
</feature>
<evidence type="ECO:0000256" key="4">
    <source>
        <dbReference type="ARBA" id="ARBA00022840"/>
    </source>
</evidence>
<evidence type="ECO:0000256" key="5">
    <source>
        <dbReference type="ARBA" id="ARBA00023193"/>
    </source>
</evidence>
<dbReference type="InterPro" id="IPR008271">
    <property type="entry name" value="Ser/Thr_kinase_AS"/>
</dbReference>
<dbReference type="PANTHER" id="PTHR11042:SF185">
    <property type="entry name" value="WEE1-LIKE PROTEIN KINASE"/>
    <property type="match status" value="1"/>
</dbReference>
<accession>A0A6U3YXL2</accession>
<dbReference type="Gene3D" id="3.30.200.20">
    <property type="entry name" value="Phosphorylase Kinase, domain 1"/>
    <property type="match status" value="1"/>
</dbReference>
<dbReference type="SUPFAM" id="SSF56112">
    <property type="entry name" value="Protein kinase-like (PK-like)"/>
    <property type="match status" value="1"/>
</dbReference>
<feature type="compositionally biased region" description="Basic and acidic residues" evidence="8">
    <location>
        <begin position="374"/>
        <end position="392"/>
    </location>
</feature>
<feature type="compositionally biased region" description="Polar residues" evidence="8">
    <location>
        <begin position="517"/>
        <end position="531"/>
    </location>
</feature>
<keyword evidence="5" id="KW-0652">Protein synthesis inhibitor</keyword>